<evidence type="ECO:0000313" key="5">
    <source>
        <dbReference type="Proteomes" id="UP000006620"/>
    </source>
</evidence>
<organism evidence="4 5">
    <name type="scientific">Paenibacillus mucilaginosus (strain KNP414)</name>
    <dbReference type="NCBI Taxonomy" id="1036673"/>
    <lineage>
        <taxon>Bacteria</taxon>
        <taxon>Bacillati</taxon>
        <taxon>Bacillota</taxon>
        <taxon>Bacilli</taxon>
        <taxon>Bacillales</taxon>
        <taxon>Paenibacillaceae</taxon>
        <taxon>Paenibacillus</taxon>
    </lineage>
</organism>
<dbReference type="GO" id="GO:0016747">
    <property type="term" value="F:acyltransferase activity, transferring groups other than amino-acyl groups"/>
    <property type="evidence" value="ECO:0007669"/>
    <property type="project" value="InterPro"/>
</dbReference>
<dbReference type="RefSeq" id="WP_013919367.1">
    <property type="nucleotide sequence ID" value="NC_015690.1"/>
</dbReference>
<dbReference type="InterPro" id="IPR016181">
    <property type="entry name" value="Acyl_CoA_acyltransferase"/>
</dbReference>
<name>F8FMP3_PAEMK</name>
<evidence type="ECO:0000256" key="1">
    <source>
        <dbReference type="ARBA" id="ARBA00022679"/>
    </source>
</evidence>
<dbReference type="AlphaFoldDB" id="F8FMP3"/>
<feature type="domain" description="N-acetyltransferase" evidence="3">
    <location>
        <begin position="14"/>
        <end position="160"/>
    </location>
</feature>
<dbReference type="InterPro" id="IPR000182">
    <property type="entry name" value="GNAT_dom"/>
</dbReference>
<dbReference type="HOGENOM" id="CLU_119999_1_0_9"/>
<dbReference type="PROSITE" id="PS51186">
    <property type="entry name" value="GNAT"/>
    <property type="match status" value="1"/>
</dbReference>
<keyword evidence="1 4" id="KW-0808">Transferase</keyword>
<dbReference type="Gene3D" id="3.40.630.30">
    <property type="match status" value="1"/>
</dbReference>
<reference evidence="4 5" key="2">
    <citation type="journal article" date="2013" name="Genome Announc.">
        <title>Genome Sequence of Growth-Improving Paenibacillus mucilaginosus Strain KNP414.</title>
        <authorList>
            <person name="Lu J.J."/>
            <person name="Wang J.F."/>
            <person name="Hu X.F."/>
        </authorList>
    </citation>
    <scope>NUCLEOTIDE SEQUENCE [LARGE SCALE GENOMIC DNA]</scope>
    <source>
        <strain evidence="4 5">KNP414</strain>
    </source>
</reference>
<dbReference type="PANTHER" id="PTHR43877">
    <property type="entry name" value="AMINOALKYLPHOSPHONATE N-ACETYLTRANSFERASE-RELATED-RELATED"/>
    <property type="match status" value="1"/>
</dbReference>
<dbReference type="KEGG" id="pms:KNP414_05690"/>
<dbReference type="CDD" id="cd04301">
    <property type="entry name" value="NAT_SF"/>
    <property type="match status" value="1"/>
</dbReference>
<dbReference type="Proteomes" id="UP000006620">
    <property type="component" value="Chromosome"/>
</dbReference>
<evidence type="ECO:0000259" key="3">
    <source>
        <dbReference type="PROSITE" id="PS51186"/>
    </source>
</evidence>
<sequence length="162" mass="18393">MEKKRLEAGGLAEVQIRKAGPEDVRELEELVRESEEEGFRHLRRLADDYASGENRFEREGEVLLLVYADGSPAGVCGLNRIPGDAAAGRVRRMYVRRDLRRCGIGRALLQAVMERARPHFARLELRTDSPDAGDFYTAAGFRQAAGREDVTHLYEWMEEEQS</sequence>
<protein>
    <submittedName>
        <fullName evidence="4">GCN5-related N-acetyltransferase</fullName>
    </submittedName>
</protein>
<dbReference type="InterPro" id="IPR050832">
    <property type="entry name" value="Bact_Acetyltransf"/>
</dbReference>
<evidence type="ECO:0000256" key="2">
    <source>
        <dbReference type="ARBA" id="ARBA00023315"/>
    </source>
</evidence>
<gene>
    <name evidence="4" type="ordered locus">KNP414_05690</name>
</gene>
<proteinExistence type="predicted"/>
<accession>F8FMP3</accession>
<dbReference type="EMBL" id="CP002869">
    <property type="protein sequence ID" value="AEI44214.1"/>
    <property type="molecule type" value="Genomic_DNA"/>
</dbReference>
<keyword evidence="2" id="KW-0012">Acyltransferase</keyword>
<evidence type="ECO:0000313" key="4">
    <source>
        <dbReference type="EMBL" id="AEI44214.1"/>
    </source>
</evidence>
<dbReference type="SUPFAM" id="SSF55729">
    <property type="entry name" value="Acyl-CoA N-acyltransferases (Nat)"/>
    <property type="match status" value="1"/>
</dbReference>
<reference evidence="5" key="1">
    <citation type="submission" date="2011-06" db="EMBL/GenBank/DDBJ databases">
        <title>Complete genome sequence of Paenibacillus mucilaginosus KNP414.</title>
        <authorList>
            <person name="Wang J."/>
            <person name="Hu S."/>
            <person name="Hu X."/>
            <person name="Zhang B."/>
            <person name="Dong D."/>
            <person name="Zhang S."/>
            <person name="Zhao K."/>
            <person name="Wu D."/>
        </authorList>
    </citation>
    <scope>NUCLEOTIDE SEQUENCE [LARGE SCALE GENOMIC DNA]</scope>
    <source>
        <strain evidence="5">KNP414</strain>
    </source>
</reference>
<dbReference type="PATRIC" id="fig|1036673.3.peg.5284"/>
<dbReference type="Pfam" id="PF00583">
    <property type="entry name" value="Acetyltransf_1"/>
    <property type="match status" value="1"/>
</dbReference>